<accession>A0A091D314</accession>
<protein>
    <recommendedName>
        <fullName evidence="4">Secreted protein</fullName>
    </recommendedName>
</protein>
<sequence>MQLLTLLINIRELIAITLSTSVTVEAKDACSRQYLQVTALDVYGHARWHVLSAYVQRLLRHLHRAPAPINVTVPSAQTQPAVGGTAQLPKWASRLRCDKHKSLASSSCRCQGELNTVKESKGKAPSKILAAADGDLLVDYHSVQQALCLCWALQCGPEHLRSSARCLLCRAMELILATHIYFLTTRAPPGYHCPRVAQAVERTPTSHPEASRQCKPT</sequence>
<feature type="signal peptide" evidence="1">
    <location>
        <begin position="1"/>
        <end position="15"/>
    </location>
</feature>
<organism evidence="2 3">
    <name type="scientific">Fukomys damarensis</name>
    <name type="common">Damaraland mole rat</name>
    <name type="synonym">Cryptomys damarensis</name>
    <dbReference type="NCBI Taxonomy" id="885580"/>
    <lineage>
        <taxon>Eukaryota</taxon>
        <taxon>Metazoa</taxon>
        <taxon>Chordata</taxon>
        <taxon>Craniata</taxon>
        <taxon>Vertebrata</taxon>
        <taxon>Euteleostomi</taxon>
        <taxon>Mammalia</taxon>
        <taxon>Eutheria</taxon>
        <taxon>Euarchontoglires</taxon>
        <taxon>Glires</taxon>
        <taxon>Rodentia</taxon>
        <taxon>Hystricomorpha</taxon>
        <taxon>Bathyergidae</taxon>
        <taxon>Fukomys</taxon>
    </lineage>
</organism>
<evidence type="ECO:0008006" key="4">
    <source>
        <dbReference type="Google" id="ProtNLM"/>
    </source>
</evidence>
<reference evidence="2 3" key="1">
    <citation type="submission" date="2013-11" db="EMBL/GenBank/DDBJ databases">
        <title>The Damaraland mole rat (Fukomys damarensis) genome and evolution of African mole rats.</title>
        <authorList>
            <person name="Gladyshev V.N."/>
            <person name="Fang X."/>
        </authorList>
    </citation>
    <scope>NUCLEOTIDE SEQUENCE [LARGE SCALE GENOMIC DNA]</scope>
    <source>
        <tissue evidence="2">Liver</tissue>
    </source>
</reference>
<feature type="chain" id="PRO_5012972114" description="Secreted protein" evidence="1">
    <location>
        <begin position="16"/>
        <end position="217"/>
    </location>
</feature>
<dbReference type="Proteomes" id="UP000028990">
    <property type="component" value="Unassembled WGS sequence"/>
</dbReference>
<proteinExistence type="predicted"/>
<evidence type="ECO:0000256" key="1">
    <source>
        <dbReference type="SAM" id="SignalP"/>
    </source>
</evidence>
<evidence type="ECO:0000313" key="3">
    <source>
        <dbReference type="Proteomes" id="UP000028990"/>
    </source>
</evidence>
<name>A0A091D314_FUKDA</name>
<keyword evidence="1" id="KW-0732">Signal</keyword>
<dbReference type="AlphaFoldDB" id="A0A091D314"/>
<dbReference type="EMBL" id="KN123358">
    <property type="protein sequence ID" value="KFO25402.1"/>
    <property type="molecule type" value="Genomic_DNA"/>
</dbReference>
<evidence type="ECO:0000313" key="2">
    <source>
        <dbReference type="EMBL" id="KFO25402.1"/>
    </source>
</evidence>
<gene>
    <name evidence="2" type="ORF">H920_13163</name>
</gene>
<keyword evidence="3" id="KW-1185">Reference proteome</keyword>